<keyword evidence="1" id="KW-0472">Membrane</keyword>
<reference evidence="2 3" key="1">
    <citation type="journal article" date="2016" name="Nat. Commun.">
        <title>Thousands of microbial genomes shed light on interconnected biogeochemical processes in an aquifer system.</title>
        <authorList>
            <person name="Anantharaman K."/>
            <person name="Brown C.T."/>
            <person name="Hug L.A."/>
            <person name="Sharon I."/>
            <person name="Castelle C.J."/>
            <person name="Probst A.J."/>
            <person name="Thomas B.C."/>
            <person name="Singh A."/>
            <person name="Wilkins M.J."/>
            <person name="Karaoz U."/>
            <person name="Brodie E.L."/>
            <person name="Williams K.H."/>
            <person name="Hubbard S.S."/>
            <person name="Banfield J.F."/>
        </authorList>
    </citation>
    <scope>NUCLEOTIDE SEQUENCE [LARGE SCALE GENOMIC DNA]</scope>
</reference>
<gene>
    <name evidence="2" type="ORF">A2693_03120</name>
</gene>
<evidence type="ECO:0000256" key="1">
    <source>
        <dbReference type="SAM" id="Phobius"/>
    </source>
</evidence>
<feature type="transmembrane region" description="Helical" evidence="1">
    <location>
        <begin position="6"/>
        <end position="29"/>
    </location>
</feature>
<organism evidence="2 3">
    <name type="scientific">Candidatus Curtissbacteria bacterium RIFCSPHIGHO2_01_FULL_40_12</name>
    <dbReference type="NCBI Taxonomy" id="1797710"/>
    <lineage>
        <taxon>Bacteria</taxon>
        <taxon>Candidatus Curtissiibacteriota</taxon>
    </lineage>
</organism>
<keyword evidence="1" id="KW-1133">Transmembrane helix</keyword>
<protein>
    <submittedName>
        <fullName evidence="2">Uncharacterized protein</fullName>
    </submittedName>
</protein>
<dbReference type="AlphaFoldDB" id="A0A1F5GB46"/>
<keyword evidence="1" id="KW-0812">Transmembrane</keyword>
<sequence>MESSKRNIYIIAAISFLLLAVAIYFLFIFQKKPKQLKAQESSGEVEELSQIDLTMRPYVTLTPTSDGAEIIISIETMADFDRIEYELTYLADNPTETGQKIQRGATGTDINTKDQKYKKSILLGTASRGVRSPDKGITDGKLTMHLFKGETEFQSETFWDLVKIGTRTSTLEDRAGNIKIEAGVFNKEYWVILADTIGLPASFTFDSKKVQLPVIGVFSVAPEFTTNSEVSIKVTSSDDPQIYAYSHTESKWQKLDSTFNSSLKSVSAEIKSFATFAAVSQ</sequence>
<evidence type="ECO:0000313" key="2">
    <source>
        <dbReference type="EMBL" id="OGD89070.1"/>
    </source>
</evidence>
<comment type="caution">
    <text evidence="2">The sequence shown here is derived from an EMBL/GenBank/DDBJ whole genome shotgun (WGS) entry which is preliminary data.</text>
</comment>
<dbReference type="Proteomes" id="UP000178577">
    <property type="component" value="Unassembled WGS sequence"/>
</dbReference>
<name>A0A1F5GB46_9BACT</name>
<dbReference type="EMBL" id="MFAY01000019">
    <property type="protein sequence ID" value="OGD89070.1"/>
    <property type="molecule type" value="Genomic_DNA"/>
</dbReference>
<evidence type="ECO:0000313" key="3">
    <source>
        <dbReference type="Proteomes" id="UP000178577"/>
    </source>
</evidence>
<proteinExistence type="predicted"/>
<accession>A0A1F5GB46</accession>